<feature type="compositionally biased region" description="Polar residues" evidence="1">
    <location>
        <begin position="282"/>
        <end position="291"/>
    </location>
</feature>
<feature type="compositionally biased region" description="Polar residues" evidence="1">
    <location>
        <begin position="610"/>
        <end position="627"/>
    </location>
</feature>
<dbReference type="AlphaFoldDB" id="A0A2G8JSU0"/>
<evidence type="ECO:0000313" key="3">
    <source>
        <dbReference type="Proteomes" id="UP000230750"/>
    </source>
</evidence>
<comment type="caution">
    <text evidence="2">The sequence shown here is derived from an EMBL/GenBank/DDBJ whole genome shotgun (WGS) entry which is preliminary data.</text>
</comment>
<dbReference type="Proteomes" id="UP000230750">
    <property type="component" value="Unassembled WGS sequence"/>
</dbReference>
<feature type="compositionally biased region" description="Polar residues" evidence="1">
    <location>
        <begin position="239"/>
        <end position="249"/>
    </location>
</feature>
<feature type="compositionally biased region" description="Low complexity" evidence="1">
    <location>
        <begin position="748"/>
        <end position="762"/>
    </location>
</feature>
<feature type="region of interest" description="Disordered" evidence="1">
    <location>
        <begin position="967"/>
        <end position="1013"/>
    </location>
</feature>
<feature type="compositionally biased region" description="Low complexity" evidence="1">
    <location>
        <begin position="335"/>
        <end position="351"/>
    </location>
</feature>
<evidence type="ECO:0000256" key="1">
    <source>
        <dbReference type="SAM" id="MobiDB-lite"/>
    </source>
</evidence>
<accession>A0A2G8JSU0</accession>
<feature type="region of interest" description="Disordered" evidence="1">
    <location>
        <begin position="739"/>
        <end position="815"/>
    </location>
</feature>
<feature type="region of interest" description="Disordered" evidence="1">
    <location>
        <begin position="645"/>
        <end position="680"/>
    </location>
</feature>
<name>A0A2G8JSU0_STIJA</name>
<reference evidence="2 3" key="1">
    <citation type="journal article" date="2017" name="PLoS Biol.">
        <title>The sea cucumber genome provides insights into morphological evolution and visceral regeneration.</title>
        <authorList>
            <person name="Zhang X."/>
            <person name="Sun L."/>
            <person name="Yuan J."/>
            <person name="Sun Y."/>
            <person name="Gao Y."/>
            <person name="Zhang L."/>
            <person name="Li S."/>
            <person name="Dai H."/>
            <person name="Hamel J.F."/>
            <person name="Liu C."/>
            <person name="Yu Y."/>
            <person name="Liu S."/>
            <person name="Lin W."/>
            <person name="Guo K."/>
            <person name="Jin S."/>
            <person name="Xu P."/>
            <person name="Storey K.B."/>
            <person name="Huan P."/>
            <person name="Zhang T."/>
            <person name="Zhou Y."/>
            <person name="Zhang J."/>
            <person name="Lin C."/>
            <person name="Li X."/>
            <person name="Xing L."/>
            <person name="Huo D."/>
            <person name="Sun M."/>
            <person name="Wang L."/>
            <person name="Mercier A."/>
            <person name="Li F."/>
            <person name="Yang H."/>
            <person name="Xiang J."/>
        </authorList>
    </citation>
    <scope>NUCLEOTIDE SEQUENCE [LARGE SCALE GENOMIC DNA]</scope>
    <source>
        <strain evidence="2">Shaxun</strain>
        <tissue evidence="2">Muscle</tissue>
    </source>
</reference>
<feature type="compositionally biased region" description="Low complexity" evidence="1">
    <location>
        <begin position="299"/>
        <end position="309"/>
    </location>
</feature>
<feature type="region of interest" description="Disordered" evidence="1">
    <location>
        <begin position="77"/>
        <end position="106"/>
    </location>
</feature>
<feature type="compositionally biased region" description="Polar residues" evidence="1">
    <location>
        <begin position="259"/>
        <end position="268"/>
    </location>
</feature>
<organism evidence="2 3">
    <name type="scientific">Stichopus japonicus</name>
    <name type="common">Sea cucumber</name>
    <dbReference type="NCBI Taxonomy" id="307972"/>
    <lineage>
        <taxon>Eukaryota</taxon>
        <taxon>Metazoa</taxon>
        <taxon>Echinodermata</taxon>
        <taxon>Eleutherozoa</taxon>
        <taxon>Echinozoa</taxon>
        <taxon>Holothuroidea</taxon>
        <taxon>Aspidochirotacea</taxon>
        <taxon>Aspidochirotida</taxon>
        <taxon>Stichopodidae</taxon>
        <taxon>Apostichopus</taxon>
    </lineage>
</organism>
<gene>
    <name evidence="2" type="ORF">BSL78_24366</name>
</gene>
<feature type="compositionally biased region" description="Polar residues" evidence="1">
    <location>
        <begin position="310"/>
        <end position="334"/>
    </location>
</feature>
<feature type="compositionally biased region" description="Polar residues" evidence="1">
    <location>
        <begin position="386"/>
        <end position="397"/>
    </location>
</feature>
<feature type="region of interest" description="Disordered" evidence="1">
    <location>
        <begin position="214"/>
        <end position="397"/>
    </location>
</feature>
<evidence type="ECO:0000313" key="2">
    <source>
        <dbReference type="EMBL" id="PIK38788.1"/>
    </source>
</evidence>
<feature type="region of interest" description="Disordered" evidence="1">
    <location>
        <begin position="121"/>
        <end position="147"/>
    </location>
</feature>
<feature type="compositionally biased region" description="Polar residues" evidence="1">
    <location>
        <begin position="1001"/>
        <end position="1013"/>
    </location>
</feature>
<keyword evidence="3" id="KW-1185">Reference proteome</keyword>
<protein>
    <submittedName>
        <fullName evidence="2">Uncharacterized protein</fullName>
    </submittedName>
</protein>
<feature type="compositionally biased region" description="Polar residues" evidence="1">
    <location>
        <begin position="436"/>
        <end position="447"/>
    </location>
</feature>
<feature type="region of interest" description="Disordered" evidence="1">
    <location>
        <begin position="599"/>
        <end position="627"/>
    </location>
</feature>
<feature type="compositionally biased region" description="Polar residues" evidence="1">
    <location>
        <begin position="967"/>
        <end position="989"/>
    </location>
</feature>
<sequence>MTVSSQSDNEVDIVWRHSPPPMNLKLCDTPGPNTRRRSDYSSKDIADMIECINSRNNSQQSPTISTPPLLGLWMQGRQDTESTPVAPKAEHRPPRRISSRKRPNDNWATLAKDLHMLAELSQTSRIPSTSHEDGLEDGEDSEEDKENAVVTTLHRHGDDNANATFETSLQVDQEQEDEEVIVAAELPMEELWEDDSWFENEDVVQHATQVEEEAFSQKPCAEGNSAGSKTVKTDVHNKPSGSFIKSNASLIPLKDNCQKPLQSDNKSQFVLPPKVNRLSHKATFQASSTIGKSDRMGPSSSDKSSLKFSQVKQSQSRFQGNRSQFSKNVIPSSTSELSKGPKSLSSSSNVSQFGKKPKESVSTAAGTEEHSSVTSAARSLQREDSNQCQISSSGVNSVTVSHVDHQTIDHNSSADLFDSSLTDDLLETTSGGGDFENQTVENKSKTAGKSIPISPLRNDKLESDLFSDNSLLDEELLAAMEKEEMQWEEICSQQTEKAPTLNVSHCKQDGNVTNLQFKSVAKDTKCNDSKVAKCSTLIGQPNGLLSKDQATGQMSSFSQFKAPSSSQFALSSKPASSIISKEPNSIVPQFRTHVTAGVGSFQRNEAKPNSKPSSHKQQSTMSTKPMLTAAVSSQAIKVPTGVFVSSQKSKDAKPGDNPSQSARSTFQFGRKQTGAAKSNIMSRLASHSKIRSDSESREGIFDDLSNMKEIRPTVTANPTRTNQFTSKLPQVAKTLTAHHGTTGNTLNSSMLSQSSQFSSGSQVKTQEEINSDVTPSPVFSVNNHCSSSSHAKPPPNLGTKTTLPTSTEHGPSLNRNISSTKYVKVTTEGPEEPSGVNASIHGQSSQFVKVSGNELHKQTLTNRTHLVPPSREPRAKFFEPNSQTGTLKASCLDVQKADTTGAPCQRIPSQFSKARKVSPDQAQASVGGGKVPADGRKCSNDTNLISKVTNSSAKGNLTDSTKVSSTFSQFNSNSKKSEGSAIQNGTRLQNRYPPLDFKGISNGTTGNSQWNKPSASITKVKENEKTGNSQWNKPSASITKVKELNGEDQNGTTLVSQVLSANTT</sequence>
<feature type="compositionally biased region" description="Acidic residues" evidence="1">
    <location>
        <begin position="134"/>
        <end position="145"/>
    </location>
</feature>
<feature type="compositionally biased region" description="Polar residues" evidence="1">
    <location>
        <begin position="798"/>
        <end position="815"/>
    </location>
</feature>
<feature type="region of interest" description="Disordered" evidence="1">
    <location>
        <begin position="910"/>
        <end position="942"/>
    </location>
</feature>
<feature type="region of interest" description="Disordered" evidence="1">
    <location>
        <begin position="429"/>
        <end position="454"/>
    </location>
</feature>
<proteinExistence type="predicted"/>
<feature type="compositionally biased region" description="Polar residues" evidence="1">
    <location>
        <begin position="657"/>
        <end position="667"/>
    </location>
</feature>
<feature type="compositionally biased region" description="Polar residues" evidence="1">
    <location>
        <begin position="771"/>
        <end position="790"/>
    </location>
</feature>
<feature type="region of interest" description="Disordered" evidence="1">
    <location>
        <begin position="1"/>
        <end position="42"/>
    </location>
</feature>
<dbReference type="EMBL" id="MRZV01001313">
    <property type="protein sequence ID" value="PIK38788.1"/>
    <property type="molecule type" value="Genomic_DNA"/>
</dbReference>